<name>S2J0S8_MUCC1</name>
<protein>
    <recommendedName>
        <fullName evidence="7">Major facilitator superfamily (MFS) profile domain-containing protein</fullName>
    </recommendedName>
</protein>
<dbReference type="InterPro" id="IPR005828">
    <property type="entry name" value="MFS_sugar_transport-like"/>
</dbReference>
<dbReference type="SUPFAM" id="SSF103473">
    <property type="entry name" value="MFS general substrate transporter"/>
    <property type="match status" value="1"/>
</dbReference>
<evidence type="ECO:0000256" key="3">
    <source>
        <dbReference type="ARBA" id="ARBA00022692"/>
    </source>
</evidence>
<evidence type="ECO:0000259" key="7">
    <source>
        <dbReference type="PROSITE" id="PS50850"/>
    </source>
</evidence>
<dbReference type="InterPro" id="IPR020846">
    <property type="entry name" value="MFS_dom"/>
</dbReference>
<evidence type="ECO:0000313" key="8">
    <source>
        <dbReference type="EMBL" id="EPB81722.1"/>
    </source>
</evidence>
<dbReference type="PANTHER" id="PTHR23511:SF5">
    <property type="entry name" value="MAJOR FACILITATOR-TYPE TRANSPORTER HXNZ-RELATED"/>
    <property type="match status" value="1"/>
</dbReference>
<dbReference type="PANTHER" id="PTHR23511">
    <property type="entry name" value="SYNAPTIC VESICLE GLYCOPROTEIN 2"/>
    <property type="match status" value="1"/>
</dbReference>
<evidence type="ECO:0000256" key="5">
    <source>
        <dbReference type="ARBA" id="ARBA00023136"/>
    </source>
</evidence>
<keyword evidence="2" id="KW-0813">Transport</keyword>
<dbReference type="OMA" id="CQNIAQT"/>
<dbReference type="OrthoDB" id="3936150at2759"/>
<keyword evidence="3 6" id="KW-0812">Transmembrane</keyword>
<dbReference type="Gene3D" id="1.20.1250.20">
    <property type="entry name" value="MFS general substrate transporter like domains"/>
    <property type="match status" value="1"/>
</dbReference>
<dbReference type="InterPro" id="IPR036259">
    <property type="entry name" value="MFS_trans_sf"/>
</dbReference>
<feature type="transmembrane region" description="Helical" evidence="6">
    <location>
        <begin position="122"/>
        <end position="150"/>
    </location>
</feature>
<evidence type="ECO:0000256" key="2">
    <source>
        <dbReference type="ARBA" id="ARBA00022448"/>
    </source>
</evidence>
<feature type="domain" description="Major facilitator superfamily (MFS) profile" evidence="7">
    <location>
        <begin position="53"/>
        <end position="163"/>
    </location>
</feature>
<dbReference type="STRING" id="1220926.S2J0S8"/>
<feature type="transmembrane region" description="Helical" evidence="6">
    <location>
        <begin position="53"/>
        <end position="76"/>
    </location>
</feature>
<evidence type="ECO:0000256" key="4">
    <source>
        <dbReference type="ARBA" id="ARBA00022989"/>
    </source>
</evidence>
<dbReference type="GO" id="GO:0022857">
    <property type="term" value="F:transmembrane transporter activity"/>
    <property type="evidence" value="ECO:0007669"/>
    <property type="project" value="InterPro"/>
</dbReference>
<sequence>MVEVNSNTAHAFTALPTEEQVEESSSITLVGTTDQILDGLLSKVGYGLFQKKLLILCGFGWLADNMWLQTIAIILPRVQDHYDVPDKWIGTLSSSLFAGMTFGAFFWGTYSDTKGRKVPYTMTLVITSIFGLLSSFTFNFATLCVTLFFLGFGVGGNMPTDGK</sequence>
<dbReference type="Proteomes" id="UP000014254">
    <property type="component" value="Unassembled WGS sequence"/>
</dbReference>
<dbReference type="PROSITE" id="PS50850">
    <property type="entry name" value="MFS"/>
    <property type="match status" value="1"/>
</dbReference>
<proteinExistence type="predicted"/>
<dbReference type="VEuPathDB" id="FungiDB:HMPREF1544_11541"/>
<evidence type="ECO:0000313" key="9">
    <source>
        <dbReference type="Proteomes" id="UP000014254"/>
    </source>
</evidence>
<dbReference type="EMBL" id="KE124152">
    <property type="protein sequence ID" value="EPB81722.1"/>
    <property type="molecule type" value="Genomic_DNA"/>
</dbReference>
<keyword evidence="4 6" id="KW-1133">Transmembrane helix</keyword>
<evidence type="ECO:0000256" key="1">
    <source>
        <dbReference type="ARBA" id="ARBA00004141"/>
    </source>
</evidence>
<dbReference type="eggNOG" id="KOG0253">
    <property type="taxonomic scope" value="Eukaryota"/>
</dbReference>
<dbReference type="GO" id="GO:0016020">
    <property type="term" value="C:membrane"/>
    <property type="evidence" value="ECO:0007669"/>
    <property type="project" value="UniProtKB-SubCell"/>
</dbReference>
<dbReference type="InParanoid" id="S2J0S8"/>
<accession>S2J0S8</accession>
<dbReference type="AlphaFoldDB" id="S2J0S8"/>
<dbReference type="Pfam" id="PF00083">
    <property type="entry name" value="Sugar_tr"/>
    <property type="match status" value="1"/>
</dbReference>
<organism evidence="8 9">
    <name type="scientific">Mucor circinelloides f. circinelloides (strain 1006PhL)</name>
    <name type="common">Mucormycosis agent</name>
    <name type="synonym">Calyptromyces circinelloides</name>
    <dbReference type="NCBI Taxonomy" id="1220926"/>
    <lineage>
        <taxon>Eukaryota</taxon>
        <taxon>Fungi</taxon>
        <taxon>Fungi incertae sedis</taxon>
        <taxon>Mucoromycota</taxon>
        <taxon>Mucoromycotina</taxon>
        <taxon>Mucoromycetes</taxon>
        <taxon>Mucorales</taxon>
        <taxon>Mucorineae</taxon>
        <taxon>Mucoraceae</taxon>
        <taxon>Mucor</taxon>
    </lineage>
</organism>
<reference evidence="9" key="1">
    <citation type="submission" date="2013-05" db="EMBL/GenBank/DDBJ databases">
        <title>The Genome sequence of Mucor circinelloides f. circinelloides 1006PhL.</title>
        <authorList>
            <consortium name="The Broad Institute Genomics Platform"/>
            <person name="Cuomo C."/>
            <person name="Earl A."/>
            <person name="Findley K."/>
            <person name="Lee S.C."/>
            <person name="Walker B."/>
            <person name="Young S."/>
            <person name="Zeng Q."/>
            <person name="Gargeya S."/>
            <person name="Fitzgerald M."/>
            <person name="Haas B."/>
            <person name="Abouelleil A."/>
            <person name="Allen A.W."/>
            <person name="Alvarado L."/>
            <person name="Arachchi H.M."/>
            <person name="Berlin A.M."/>
            <person name="Chapman S.B."/>
            <person name="Gainer-Dewar J."/>
            <person name="Goldberg J."/>
            <person name="Griggs A."/>
            <person name="Gujja S."/>
            <person name="Hansen M."/>
            <person name="Howarth C."/>
            <person name="Imamovic A."/>
            <person name="Ireland A."/>
            <person name="Larimer J."/>
            <person name="McCowan C."/>
            <person name="Murphy C."/>
            <person name="Pearson M."/>
            <person name="Poon T.W."/>
            <person name="Priest M."/>
            <person name="Roberts A."/>
            <person name="Saif S."/>
            <person name="Shea T."/>
            <person name="Sisk P."/>
            <person name="Sykes S."/>
            <person name="Wortman J."/>
            <person name="Nusbaum C."/>
            <person name="Birren B."/>
        </authorList>
    </citation>
    <scope>NUCLEOTIDE SEQUENCE [LARGE SCALE GENOMIC DNA]</scope>
    <source>
        <strain evidence="9">1006PhL</strain>
    </source>
</reference>
<evidence type="ECO:0000256" key="6">
    <source>
        <dbReference type="SAM" id="Phobius"/>
    </source>
</evidence>
<keyword evidence="5 6" id="KW-0472">Membrane</keyword>
<gene>
    <name evidence="8" type="ORF">HMPREF1544_11541</name>
</gene>
<comment type="subcellular location">
    <subcellularLocation>
        <location evidence="1">Membrane</location>
        <topology evidence="1">Multi-pass membrane protein</topology>
    </subcellularLocation>
</comment>
<keyword evidence="9" id="KW-1185">Reference proteome</keyword>
<feature type="transmembrane region" description="Helical" evidence="6">
    <location>
        <begin position="88"/>
        <end position="110"/>
    </location>
</feature>